<dbReference type="Proteomes" id="UP001221898">
    <property type="component" value="Unassembled WGS sequence"/>
</dbReference>
<keyword evidence="3" id="KW-1185">Reference proteome</keyword>
<organism evidence="2 3">
    <name type="scientific">Aldrovandia affinis</name>
    <dbReference type="NCBI Taxonomy" id="143900"/>
    <lineage>
        <taxon>Eukaryota</taxon>
        <taxon>Metazoa</taxon>
        <taxon>Chordata</taxon>
        <taxon>Craniata</taxon>
        <taxon>Vertebrata</taxon>
        <taxon>Euteleostomi</taxon>
        <taxon>Actinopterygii</taxon>
        <taxon>Neopterygii</taxon>
        <taxon>Teleostei</taxon>
        <taxon>Notacanthiformes</taxon>
        <taxon>Halosauridae</taxon>
        <taxon>Aldrovandia</taxon>
    </lineage>
</organism>
<evidence type="ECO:0000256" key="1">
    <source>
        <dbReference type="SAM" id="MobiDB-lite"/>
    </source>
</evidence>
<name>A0AAD7SHL1_9TELE</name>
<feature type="region of interest" description="Disordered" evidence="1">
    <location>
        <begin position="42"/>
        <end position="105"/>
    </location>
</feature>
<gene>
    <name evidence="2" type="ORF">AAFF_G00367510</name>
</gene>
<dbReference type="EMBL" id="JAINUG010000063">
    <property type="protein sequence ID" value="KAJ8402668.1"/>
    <property type="molecule type" value="Genomic_DNA"/>
</dbReference>
<proteinExistence type="predicted"/>
<protein>
    <submittedName>
        <fullName evidence="2">Uncharacterized protein</fullName>
    </submittedName>
</protein>
<evidence type="ECO:0000313" key="3">
    <source>
        <dbReference type="Proteomes" id="UP001221898"/>
    </source>
</evidence>
<comment type="caution">
    <text evidence="2">The sequence shown here is derived from an EMBL/GenBank/DDBJ whole genome shotgun (WGS) entry which is preliminary data.</text>
</comment>
<dbReference type="AlphaFoldDB" id="A0AAD7SHL1"/>
<accession>A0AAD7SHL1</accession>
<reference evidence="2" key="1">
    <citation type="journal article" date="2023" name="Science">
        <title>Genome structures resolve the early diversification of teleost fishes.</title>
        <authorList>
            <person name="Parey E."/>
            <person name="Louis A."/>
            <person name="Montfort J."/>
            <person name="Bouchez O."/>
            <person name="Roques C."/>
            <person name="Iampietro C."/>
            <person name="Lluch J."/>
            <person name="Castinel A."/>
            <person name="Donnadieu C."/>
            <person name="Desvignes T."/>
            <person name="Floi Bucao C."/>
            <person name="Jouanno E."/>
            <person name="Wen M."/>
            <person name="Mejri S."/>
            <person name="Dirks R."/>
            <person name="Jansen H."/>
            <person name="Henkel C."/>
            <person name="Chen W.J."/>
            <person name="Zahm M."/>
            <person name="Cabau C."/>
            <person name="Klopp C."/>
            <person name="Thompson A.W."/>
            <person name="Robinson-Rechavi M."/>
            <person name="Braasch I."/>
            <person name="Lecointre G."/>
            <person name="Bobe J."/>
            <person name="Postlethwait J.H."/>
            <person name="Berthelot C."/>
            <person name="Roest Crollius H."/>
            <person name="Guiguen Y."/>
        </authorList>
    </citation>
    <scope>NUCLEOTIDE SEQUENCE</scope>
    <source>
        <strain evidence="2">NC1722</strain>
    </source>
</reference>
<sequence length="129" mass="14959">MLPHDLRASFKRFVNPLKTPIPTQFHLADWLEYEVRVQENRTQFSGGQGREYPSSRKEQHKGTKSFPKMAAVLYGGKQRQSKAKASAQTQPPENKSQEKPSKYCPYCNTTQHYTNQCTNFQLLNRRRPG</sequence>
<evidence type="ECO:0000313" key="2">
    <source>
        <dbReference type="EMBL" id="KAJ8402668.1"/>
    </source>
</evidence>